<keyword evidence="1" id="KW-1133">Transmembrane helix</keyword>
<dbReference type="InterPro" id="IPR053272">
    <property type="entry name" value="STY_interacting-like"/>
</dbReference>
<keyword evidence="3" id="KW-1185">Reference proteome</keyword>
<evidence type="ECO:0000256" key="1">
    <source>
        <dbReference type="SAM" id="Phobius"/>
    </source>
</evidence>
<dbReference type="PANTHER" id="PTHR46659">
    <property type="entry name" value="SERINE/THREONINE/TYROSINE-INTERACTING-LIKE PROTEIN 1"/>
    <property type="match status" value="1"/>
</dbReference>
<accession>A0A8C6UF90</accession>
<dbReference type="GO" id="GO:0001691">
    <property type="term" value="F:pseudophosphatase activity"/>
    <property type="evidence" value="ECO:0007669"/>
    <property type="project" value="TreeGrafter"/>
</dbReference>
<dbReference type="GO" id="GO:0004864">
    <property type="term" value="F:protein phosphatase inhibitor activity"/>
    <property type="evidence" value="ECO:0007669"/>
    <property type="project" value="TreeGrafter"/>
</dbReference>
<name>A0A8C6UF90_9GOBI</name>
<dbReference type="GO" id="GO:2001244">
    <property type="term" value="P:positive regulation of intrinsic apoptotic signaling pathway"/>
    <property type="evidence" value="ECO:0007669"/>
    <property type="project" value="TreeGrafter"/>
</dbReference>
<organism evidence="2 3">
    <name type="scientific">Neogobius melanostomus</name>
    <name type="common">round goby</name>
    <dbReference type="NCBI Taxonomy" id="47308"/>
    <lineage>
        <taxon>Eukaryota</taxon>
        <taxon>Metazoa</taxon>
        <taxon>Chordata</taxon>
        <taxon>Craniata</taxon>
        <taxon>Vertebrata</taxon>
        <taxon>Euteleostomi</taxon>
        <taxon>Actinopterygii</taxon>
        <taxon>Neopterygii</taxon>
        <taxon>Teleostei</taxon>
        <taxon>Neoteleostei</taxon>
        <taxon>Acanthomorphata</taxon>
        <taxon>Gobiaria</taxon>
        <taxon>Gobiiformes</taxon>
        <taxon>Gobioidei</taxon>
        <taxon>Gobiidae</taxon>
        <taxon>Benthophilinae</taxon>
        <taxon>Neogobiini</taxon>
        <taxon>Neogobius</taxon>
    </lineage>
</organism>
<dbReference type="GO" id="GO:0062030">
    <property type="term" value="P:negative regulation of stress granule assembly"/>
    <property type="evidence" value="ECO:0007669"/>
    <property type="project" value="TreeGrafter"/>
</dbReference>
<dbReference type="GO" id="GO:0019903">
    <property type="term" value="F:protein phosphatase binding"/>
    <property type="evidence" value="ECO:0007669"/>
    <property type="project" value="TreeGrafter"/>
</dbReference>
<keyword evidence="1" id="KW-0812">Transmembrane</keyword>
<proteinExistence type="predicted"/>
<keyword evidence="1" id="KW-0472">Membrane</keyword>
<reference evidence="2" key="1">
    <citation type="submission" date="2025-08" db="UniProtKB">
        <authorList>
            <consortium name="Ensembl"/>
        </authorList>
    </citation>
    <scope>IDENTIFICATION</scope>
</reference>
<dbReference type="InterPro" id="IPR029021">
    <property type="entry name" value="Prot-tyrosine_phosphatase-like"/>
</dbReference>
<reference evidence="2" key="2">
    <citation type="submission" date="2025-09" db="UniProtKB">
        <authorList>
            <consortium name="Ensembl"/>
        </authorList>
    </citation>
    <scope>IDENTIFICATION</scope>
</reference>
<sequence length="191" mass="22288">MAVVALCESRDLFNLLSQRVSVSRLAEMNYLCLMDARETQDYHTSHIITARHAKTELEDVRSYPVEIIPQKVYMSSEEQSLSRSMMDDLKIKAVVCISARDMYGFKWTAFVIRFLLCFWTLGSRVLIVSLHGFRRCSAAATAYVMHHYKYSVQEAWTYVQRCKHNVVFDKRFTDQLSAWEKRVRGKSPDPQ</sequence>
<dbReference type="PANTHER" id="PTHR46659:SF1">
    <property type="entry name" value="SERINE_THREONINE_TYROSINE-INTERACTING-LIKE PROTEIN 1"/>
    <property type="match status" value="1"/>
</dbReference>
<feature type="transmembrane region" description="Helical" evidence="1">
    <location>
        <begin position="110"/>
        <end position="133"/>
    </location>
</feature>
<dbReference type="GO" id="GO:0005739">
    <property type="term" value="C:mitochondrion"/>
    <property type="evidence" value="ECO:0007669"/>
    <property type="project" value="TreeGrafter"/>
</dbReference>
<dbReference type="SUPFAM" id="SSF52799">
    <property type="entry name" value="(Phosphotyrosine protein) phosphatases II"/>
    <property type="match status" value="1"/>
</dbReference>
<dbReference type="Proteomes" id="UP000694523">
    <property type="component" value="Unplaced"/>
</dbReference>
<evidence type="ECO:0000313" key="3">
    <source>
        <dbReference type="Proteomes" id="UP000694523"/>
    </source>
</evidence>
<protein>
    <submittedName>
        <fullName evidence="2">Uncharacterized protein</fullName>
    </submittedName>
</protein>
<evidence type="ECO:0000313" key="2">
    <source>
        <dbReference type="Ensembl" id="ENSNMLP00000035771.1"/>
    </source>
</evidence>
<dbReference type="AlphaFoldDB" id="A0A8C6UF90"/>
<dbReference type="Ensembl" id="ENSNMLT00000039851.1">
    <property type="protein sequence ID" value="ENSNMLP00000035771.1"/>
    <property type="gene ID" value="ENSNMLG00000022212.1"/>
</dbReference>
<dbReference type="Gene3D" id="3.90.190.10">
    <property type="entry name" value="Protein tyrosine phosphatase superfamily"/>
    <property type="match status" value="1"/>
</dbReference>